<keyword evidence="1" id="KW-0472">Membrane</keyword>
<dbReference type="EMBL" id="BTSX01000004">
    <property type="protein sequence ID" value="GMS92346.1"/>
    <property type="molecule type" value="Genomic_DNA"/>
</dbReference>
<reference evidence="2" key="1">
    <citation type="submission" date="2023-10" db="EMBL/GenBank/DDBJ databases">
        <title>Genome assembly of Pristionchus species.</title>
        <authorList>
            <person name="Yoshida K."/>
            <person name="Sommer R.J."/>
        </authorList>
    </citation>
    <scope>NUCLEOTIDE SEQUENCE</scope>
    <source>
        <strain evidence="2">RS0144</strain>
    </source>
</reference>
<dbReference type="Proteomes" id="UP001432027">
    <property type="component" value="Unassembled WGS sequence"/>
</dbReference>
<evidence type="ECO:0000313" key="3">
    <source>
        <dbReference type="Proteomes" id="UP001432027"/>
    </source>
</evidence>
<evidence type="ECO:0000313" key="2">
    <source>
        <dbReference type="EMBL" id="GMS92346.1"/>
    </source>
</evidence>
<feature type="non-terminal residue" evidence="2">
    <location>
        <position position="1"/>
    </location>
</feature>
<keyword evidence="1" id="KW-1133">Transmembrane helix</keyword>
<feature type="transmembrane region" description="Helical" evidence="1">
    <location>
        <begin position="109"/>
        <end position="133"/>
    </location>
</feature>
<protein>
    <recommendedName>
        <fullName evidence="4">G protein-coupled receptor</fullName>
    </recommendedName>
</protein>
<accession>A0AAV5TGN5</accession>
<name>A0AAV5TGN5_9BILA</name>
<feature type="transmembrane region" description="Helical" evidence="1">
    <location>
        <begin position="51"/>
        <end position="76"/>
    </location>
</feature>
<evidence type="ECO:0008006" key="4">
    <source>
        <dbReference type="Google" id="ProtNLM"/>
    </source>
</evidence>
<dbReference type="PANTHER" id="PTHR22943:SF248">
    <property type="entry name" value="SEVEN TM RECEPTOR"/>
    <property type="match status" value="1"/>
</dbReference>
<dbReference type="Pfam" id="PF10326">
    <property type="entry name" value="7TM_GPCR_Str"/>
    <property type="match status" value="1"/>
</dbReference>
<keyword evidence="3" id="KW-1185">Reference proteome</keyword>
<proteinExistence type="predicted"/>
<dbReference type="PANTHER" id="PTHR22943">
    <property type="entry name" value="7-TRANSMEMBRANE DOMAIN RECEPTOR C.ELEGANS"/>
    <property type="match status" value="1"/>
</dbReference>
<feature type="transmembrane region" description="Helical" evidence="1">
    <location>
        <begin position="7"/>
        <end position="31"/>
    </location>
</feature>
<keyword evidence="1" id="KW-0812">Transmembrane</keyword>
<sequence>QVGPYRYLLLNFAVIDTLISLVHLALVPVVHMTEFGYIYFGYRFVHESIAIGLWASLIWVALFYQTFVLLVFHFVYRYVMLCKYVLFEFTQSFSPSSLEWIRRRPWRNWMVVAGVADFTFIGGILLACFIGLMPNNGSRQ</sequence>
<comment type="caution">
    <text evidence="2">The sequence shown here is derived from an EMBL/GenBank/DDBJ whole genome shotgun (WGS) entry which is preliminary data.</text>
</comment>
<evidence type="ECO:0000256" key="1">
    <source>
        <dbReference type="SAM" id="Phobius"/>
    </source>
</evidence>
<gene>
    <name evidence="2" type="ORF">PENTCL1PPCAC_14521</name>
</gene>
<organism evidence="2 3">
    <name type="scientific">Pristionchus entomophagus</name>
    <dbReference type="NCBI Taxonomy" id="358040"/>
    <lineage>
        <taxon>Eukaryota</taxon>
        <taxon>Metazoa</taxon>
        <taxon>Ecdysozoa</taxon>
        <taxon>Nematoda</taxon>
        <taxon>Chromadorea</taxon>
        <taxon>Rhabditida</taxon>
        <taxon>Rhabditina</taxon>
        <taxon>Diplogasteromorpha</taxon>
        <taxon>Diplogasteroidea</taxon>
        <taxon>Neodiplogasteridae</taxon>
        <taxon>Pristionchus</taxon>
    </lineage>
</organism>
<dbReference type="InterPro" id="IPR019428">
    <property type="entry name" value="7TM_GPCR_serpentine_rcpt_Str"/>
</dbReference>
<dbReference type="AlphaFoldDB" id="A0AAV5TGN5"/>